<evidence type="ECO:0000256" key="2">
    <source>
        <dbReference type="ARBA" id="ARBA00023315"/>
    </source>
</evidence>
<feature type="domain" description="Beta-ketoacyl-[acyl-carrier-protein] synthase III C-terminal" evidence="3">
    <location>
        <begin position="251"/>
        <end position="339"/>
    </location>
</feature>
<keyword evidence="1" id="KW-0808">Transferase</keyword>
<name>A0ABM8IER8_9BACE</name>
<dbReference type="Gene3D" id="3.40.47.10">
    <property type="match status" value="1"/>
</dbReference>
<proteinExistence type="predicted"/>
<dbReference type="PANTHER" id="PTHR34069">
    <property type="entry name" value="3-OXOACYL-[ACYL-CARRIER-PROTEIN] SYNTHASE 3"/>
    <property type="match status" value="1"/>
</dbReference>
<evidence type="ECO:0000256" key="1">
    <source>
        <dbReference type="ARBA" id="ARBA00022679"/>
    </source>
</evidence>
<keyword evidence="6" id="KW-1185">Reference proteome</keyword>
<dbReference type="RefSeq" id="WP_353332452.1">
    <property type="nucleotide sequence ID" value="NZ_AP028055.1"/>
</dbReference>
<dbReference type="PANTHER" id="PTHR34069:SF3">
    <property type="entry name" value="ACYL-COA:ACYL-COA ALKYLTRANSFERASE"/>
    <property type="match status" value="1"/>
</dbReference>
<evidence type="ECO:0000313" key="5">
    <source>
        <dbReference type="EMBL" id="BEG97945.1"/>
    </source>
</evidence>
<feature type="domain" description="Beta-ketoacyl-[acyl-carrier-protein] synthase III N-terminal" evidence="4">
    <location>
        <begin position="114"/>
        <end position="190"/>
    </location>
</feature>
<evidence type="ECO:0000313" key="6">
    <source>
        <dbReference type="Proteomes" id="UP001496674"/>
    </source>
</evidence>
<keyword evidence="2" id="KW-0012">Acyltransferase</keyword>
<dbReference type="SUPFAM" id="SSF53901">
    <property type="entry name" value="Thiolase-like"/>
    <property type="match status" value="1"/>
</dbReference>
<evidence type="ECO:0000259" key="4">
    <source>
        <dbReference type="Pfam" id="PF08545"/>
    </source>
</evidence>
<accession>A0ABM8IER8</accession>
<dbReference type="Pfam" id="PF08545">
    <property type="entry name" value="ACP_syn_III"/>
    <property type="match status" value="1"/>
</dbReference>
<organism evidence="5 6">
    <name type="scientific">Bacteroides sedimenti</name>
    <dbReference type="NCBI Taxonomy" id="2136147"/>
    <lineage>
        <taxon>Bacteria</taxon>
        <taxon>Pseudomonadati</taxon>
        <taxon>Bacteroidota</taxon>
        <taxon>Bacteroidia</taxon>
        <taxon>Bacteroidales</taxon>
        <taxon>Bacteroidaceae</taxon>
        <taxon>Bacteroides</taxon>
    </lineage>
</organism>
<dbReference type="InterPro" id="IPR016039">
    <property type="entry name" value="Thiolase-like"/>
</dbReference>
<gene>
    <name evidence="5" type="ORF">BSYN_02100</name>
</gene>
<dbReference type="InterPro" id="IPR013751">
    <property type="entry name" value="ACP_syn_III_N"/>
</dbReference>
<reference evidence="5 6" key="1">
    <citation type="submission" date="2023-04" db="EMBL/GenBank/DDBJ databases">
        <title>Draft genome sequence of acteroides sedimenti strain YN3PY1.</title>
        <authorList>
            <person name="Yoshida N."/>
        </authorList>
    </citation>
    <scope>NUCLEOTIDE SEQUENCE [LARGE SCALE GENOMIC DNA]</scope>
    <source>
        <strain evidence="5 6">YN3PY1</strain>
    </source>
</reference>
<dbReference type="EMBL" id="AP028055">
    <property type="protein sequence ID" value="BEG97945.1"/>
    <property type="molecule type" value="Genomic_DNA"/>
</dbReference>
<dbReference type="CDD" id="cd00830">
    <property type="entry name" value="KAS_III"/>
    <property type="match status" value="1"/>
</dbReference>
<dbReference type="Proteomes" id="UP001496674">
    <property type="component" value="Chromosome"/>
</dbReference>
<dbReference type="Pfam" id="PF08541">
    <property type="entry name" value="ACP_syn_III_C"/>
    <property type="match status" value="1"/>
</dbReference>
<evidence type="ECO:0000259" key="3">
    <source>
        <dbReference type="Pfam" id="PF08541"/>
    </source>
</evidence>
<protein>
    <submittedName>
        <fullName evidence="5">3-oxoacyl-ACP synthase</fullName>
    </submittedName>
</protein>
<sequence>MAYLSFPNVKLAGVAAAVPKEIKEVKDLPVFVPGEAEKVIGLTHIERSRIAPVGLCSSDLCYEAANRLIEELNWERNDIDALVFVSLQRDYLLPASSCLLQHRLGLSTDCYAIDIPLGCSGYTYGLSVVSGLISNGGIKKALLLVGEITSTFHSPLDKTIWPLIGDAGTATAVEFDAGNEGIKFQMGTDGSRGGAIISPDGGARSPITTESFEMKEVSPGISRNKTHVIMDGLNVFSFSITQPPKSMSDLCEKFKLDLESIDYFVMHQANHYMDEKIGRKLKVDPNKIPYCLSEFGNTSCATIPMTMATVMRDSIQKENLSLMLCSFGAGLSWGSAYLKTNGICCPALIEI</sequence>
<dbReference type="InterPro" id="IPR013747">
    <property type="entry name" value="ACP_syn_III_C"/>
</dbReference>